<sequence>MEGVAKPQRGTWSWQVTYERVGGEASAPVEQEKEEKAPEEEISWQQNRGQTTPAPHPPSLKLRLLMKRLQIVYPHF</sequence>
<proteinExistence type="predicted"/>
<name>A0ABD1YPY2_9MARC</name>
<dbReference type="Proteomes" id="UP001605036">
    <property type="component" value="Unassembled WGS sequence"/>
</dbReference>
<protein>
    <submittedName>
        <fullName evidence="2">Uncharacterized protein</fullName>
    </submittedName>
</protein>
<reference evidence="2 3" key="1">
    <citation type="submission" date="2024-09" db="EMBL/GenBank/DDBJ databases">
        <title>Chromosome-scale assembly of Riccia fluitans.</title>
        <authorList>
            <person name="Paukszto L."/>
            <person name="Sawicki J."/>
            <person name="Karawczyk K."/>
            <person name="Piernik-Szablinska J."/>
            <person name="Szczecinska M."/>
            <person name="Mazdziarz M."/>
        </authorList>
    </citation>
    <scope>NUCLEOTIDE SEQUENCE [LARGE SCALE GENOMIC DNA]</scope>
    <source>
        <strain evidence="2">Rf_01</strain>
        <tissue evidence="2">Aerial parts of the thallus</tissue>
    </source>
</reference>
<organism evidence="2 3">
    <name type="scientific">Riccia fluitans</name>
    <dbReference type="NCBI Taxonomy" id="41844"/>
    <lineage>
        <taxon>Eukaryota</taxon>
        <taxon>Viridiplantae</taxon>
        <taxon>Streptophyta</taxon>
        <taxon>Embryophyta</taxon>
        <taxon>Marchantiophyta</taxon>
        <taxon>Marchantiopsida</taxon>
        <taxon>Marchantiidae</taxon>
        <taxon>Marchantiales</taxon>
        <taxon>Ricciaceae</taxon>
        <taxon>Riccia</taxon>
    </lineage>
</organism>
<evidence type="ECO:0000313" key="3">
    <source>
        <dbReference type="Proteomes" id="UP001605036"/>
    </source>
</evidence>
<dbReference type="EMBL" id="JBHFFA010000004">
    <property type="protein sequence ID" value="KAL2631752.1"/>
    <property type="molecule type" value="Genomic_DNA"/>
</dbReference>
<accession>A0ABD1YPY2</accession>
<gene>
    <name evidence="2" type="ORF">R1flu_016438</name>
</gene>
<evidence type="ECO:0000256" key="1">
    <source>
        <dbReference type="SAM" id="MobiDB-lite"/>
    </source>
</evidence>
<keyword evidence="3" id="KW-1185">Reference proteome</keyword>
<dbReference type="AlphaFoldDB" id="A0ABD1YPY2"/>
<feature type="compositionally biased region" description="Polar residues" evidence="1">
    <location>
        <begin position="43"/>
        <end position="53"/>
    </location>
</feature>
<comment type="caution">
    <text evidence="2">The sequence shown here is derived from an EMBL/GenBank/DDBJ whole genome shotgun (WGS) entry which is preliminary data.</text>
</comment>
<feature type="region of interest" description="Disordered" evidence="1">
    <location>
        <begin position="22"/>
        <end position="59"/>
    </location>
</feature>
<evidence type="ECO:0000313" key="2">
    <source>
        <dbReference type="EMBL" id="KAL2631752.1"/>
    </source>
</evidence>